<dbReference type="Pfam" id="PF00127">
    <property type="entry name" value="Copper-bind"/>
    <property type="match status" value="1"/>
</dbReference>
<dbReference type="CDD" id="cd04211">
    <property type="entry name" value="Cupredoxin_like_2"/>
    <property type="match status" value="1"/>
</dbReference>
<dbReference type="KEGG" id="ntt:TAO_0273"/>
<dbReference type="OrthoDB" id="9816061at2"/>
<organism evidence="6 7">
    <name type="scientific">Candidatus Nitrosoglobus terrae</name>
    <dbReference type="NCBI Taxonomy" id="1630141"/>
    <lineage>
        <taxon>Bacteria</taxon>
        <taxon>Pseudomonadati</taxon>
        <taxon>Pseudomonadota</taxon>
        <taxon>Gammaproteobacteria</taxon>
        <taxon>Chromatiales</taxon>
        <taxon>Chromatiaceae</taxon>
        <taxon>Candidatus Nitrosoglobus</taxon>
    </lineage>
</organism>
<evidence type="ECO:0000256" key="1">
    <source>
        <dbReference type="ARBA" id="ARBA00022723"/>
    </source>
</evidence>
<dbReference type="PANTHER" id="PTHR38439:SF3">
    <property type="entry name" value="COPPER-RESISTANT CUPROPROTEIN COPI"/>
    <property type="match status" value="1"/>
</dbReference>
<dbReference type="InterPro" id="IPR008972">
    <property type="entry name" value="Cupredoxin"/>
</dbReference>
<dbReference type="PANTHER" id="PTHR38439">
    <property type="entry name" value="AURACYANIN-B"/>
    <property type="match status" value="1"/>
</dbReference>
<reference evidence="6 7" key="1">
    <citation type="journal article" date="2017" name="ISME J.">
        <title>An acid-tolerant ammonia-oxidizing ?-proteobacterium from soil.</title>
        <authorList>
            <person name="Hayatsu M."/>
            <person name="Tago K."/>
            <person name="Uchiyama I."/>
            <person name="Toyoda A."/>
            <person name="Wang Y."/>
            <person name="Shimomura Y."/>
            <person name="Okubo T."/>
            <person name="Kurisu F."/>
            <person name="Hirono Y."/>
            <person name="Nonaka K."/>
            <person name="Akiyama H."/>
            <person name="Itoh T."/>
            <person name="Takami H."/>
        </authorList>
    </citation>
    <scope>NUCLEOTIDE SEQUENCE [LARGE SCALE GENOMIC DNA]</scope>
    <source>
        <strain evidence="6 7">TAO100</strain>
    </source>
</reference>
<evidence type="ECO:0000256" key="2">
    <source>
        <dbReference type="ARBA" id="ARBA00023008"/>
    </source>
</evidence>
<proteinExistence type="predicted"/>
<feature type="region of interest" description="Disordered" evidence="3">
    <location>
        <begin position="26"/>
        <end position="59"/>
    </location>
</feature>
<keyword evidence="1" id="KW-0479">Metal-binding</keyword>
<dbReference type="GO" id="GO:0009055">
    <property type="term" value="F:electron transfer activity"/>
    <property type="evidence" value="ECO:0007669"/>
    <property type="project" value="InterPro"/>
</dbReference>
<feature type="domain" description="Blue (type 1) copper" evidence="5">
    <location>
        <begin position="64"/>
        <end position="170"/>
    </location>
</feature>
<evidence type="ECO:0000256" key="3">
    <source>
        <dbReference type="SAM" id="MobiDB-lite"/>
    </source>
</evidence>
<keyword evidence="7" id="KW-1185">Reference proteome</keyword>
<feature type="compositionally biased region" description="Basic and acidic residues" evidence="3">
    <location>
        <begin position="26"/>
        <end position="46"/>
    </location>
</feature>
<sequence length="170" mass="18709">MRKLPILVLSILSAFALAAEDSAHHGHHDIEDHHHHGMEDMHEHAHSSTAGKPGNPDKVSQTIEITMNDQMRFIPDQISVKSGEIVKFSMKNAGKIPHEMVIGTMDELKEHAEMMHRMPDMKHDEPNAISLAGGESGSLVWQFGKPGTVDFACLIPGHMEAGMVGKIEVK</sequence>
<feature type="chain" id="PRO_5013088987" evidence="4">
    <location>
        <begin position="19"/>
        <end position="170"/>
    </location>
</feature>
<gene>
    <name evidence="6" type="ORF">TAO_0273</name>
</gene>
<evidence type="ECO:0000256" key="4">
    <source>
        <dbReference type="SAM" id="SignalP"/>
    </source>
</evidence>
<evidence type="ECO:0000313" key="6">
    <source>
        <dbReference type="EMBL" id="BAW79643.1"/>
    </source>
</evidence>
<dbReference type="AlphaFoldDB" id="A0A1Q2SKL1"/>
<dbReference type="EMBL" id="AP014836">
    <property type="protein sequence ID" value="BAW79643.1"/>
    <property type="molecule type" value="Genomic_DNA"/>
</dbReference>
<dbReference type="Gene3D" id="2.60.40.420">
    <property type="entry name" value="Cupredoxins - blue copper proteins"/>
    <property type="match status" value="1"/>
</dbReference>
<dbReference type="InterPro" id="IPR050845">
    <property type="entry name" value="Cu-binding_ET"/>
</dbReference>
<protein>
    <submittedName>
        <fullName evidence="6">Cupredoxin-like protein</fullName>
    </submittedName>
</protein>
<keyword evidence="2" id="KW-0186">Copper</keyword>
<dbReference type="SUPFAM" id="SSF49503">
    <property type="entry name" value="Cupredoxins"/>
    <property type="match status" value="1"/>
</dbReference>
<evidence type="ECO:0000313" key="7">
    <source>
        <dbReference type="Proteomes" id="UP000243679"/>
    </source>
</evidence>
<name>A0A1Q2SKL1_9GAMM</name>
<dbReference type="InterPro" id="IPR000923">
    <property type="entry name" value="BlueCu_1"/>
</dbReference>
<feature type="signal peptide" evidence="4">
    <location>
        <begin position="1"/>
        <end position="18"/>
    </location>
</feature>
<dbReference type="Proteomes" id="UP000243679">
    <property type="component" value="Chromosome"/>
</dbReference>
<evidence type="ECO:0000259" key="5">
    <source>
        <dbReference type="Pfam" id="PF00127"/>
    </source>
</evidence>
<keyword evidence="4" id="KW-0732">Signal</keyword>
<dbReference type="GO" id="GO:0005507">
    <property type="term" value="F:copper ion binding"/>
    <property type="evidence" value="ECO:0007669"/>
    <property type="project" value="InterPro"/>
</dbReference>
<accession>A0A1Q2SKL1</accession>
<dbReference type="RefSeq" id="WP_096526274.1">
    <property type="nucleotide sequence ID" value="NZ_AP014836.1"/>
</dbReference>